<evidence type="ECO:0000313" key="3">
    <source>
        <dbReference type="Proteomes" id="UP000198755"/>
    </source>
</evidence>
<dbReference type="RefSeq" id="WP_091686128.1">
    <property type="nucleotide sequence ID" value="NZ_FOSN01000023.1"/>
</dbReference>
<organism evidence="2 3">
    <name type="scientific">Methylocapsa palsarum</name>
    <dbReference type="NCBI Taxonomy" id="1612308"/>
    <lineage>
        <taxon>Bacteria</taxon>
        <taxon>Pseudomonadati</taxon>
        <taxon>Pseudomonadota</taxon>
        <taxon>Alphaproteobacteria</taxon>
        <taxon>Hyphomicrobiales</taxon>
        <taxon>Beijerinckiaceae</taxon>
        <taxon>Methylocapsa</taxon>
    </lineage>
</organism>
<dbReference type="Proteomes" id="UP000198755">
    <property type="component" value="Unassembled WGS sequence"/>
</dbReference>
<accession>A0A1I4CIH5</accession>
<keyword evidence="1" id="KW-1133">Transmembrane helix</keyword>
<proteinExistence type="predicted"/>
<sequence length="118" mass="12133">MSKMRQSLSQSVAFRGTMRDCAKLAGSFASIVSGALLVGGLVAGAGLAILGLSGLTPIKGAMLARLNEREPPTFQRLAVIRDLEAGKVVEAGSASQGDNAKLASLIPRSAADIILARR</sequence>
<dbReference type="EMBL" id="FOSN01000023">
    <property type="protein sequence ID" value="SFK81052.1"/>
    <property type="molecule type" value="Genomic_DNA"/>
</dbReference>
<dbReference type="AlphaFoldDB" id="A0A1I4CIH5"/>
<keyword evidence="3" id="KW-1185">Reference proteome</keyword>
<name>A0A1I4CIH5_9HYPH</name>
<keyword evidence="1" id="KW-0812">Transmembrane</keyword>
<reference evidence="2 3" key="1">
    <citation type="submission" date="2016-10" db="EMBL/GenBank/DDBJ databases">
        <authorList>
            <person name="de Groot N.N."/>
        </authorList>
    </citation>
    <scope>NUCLEOTIDE SEQUENCE [LARGE SCALE GENOMIC DNA]</scope>
    <source>
        <strain evidence="2 3">NE2</strain>
    </source>
</reference>
<keyword evidence="1" id="KW-0472">Membrane</keyword>
<evidence type="ECO:0000256" key="1">
    <source>
        <dbReference type="SAM" id="Phobius"/>
    </source>
</evidence>
<evidence type="ECO:0000313" key="2">
    <source>
        <dbReference type="EMBL" id="SFK81052.1"/>
    </source>
</evidence>
<feature type="transmembrane region" description="Helical" evidence="1">
    <location>
        <begin position="29"/>
        <end position="55"/>
    </location>
</feature>
<gene>
    <name evidence="2" type="ORF">SAMN05444581_12320</name>
</gene>
<protein>
    <submittedName>
        <fullName evidence="2">Uncharacterized protein</fullName>
    </submittedName>
</protein>